<comment type="subcellular location">
    <subcellularLocation>
        <location evidence="1 9">Cell inner membrane</location>
        <topology evidence="1 9">Single-pass membrane protein</topology>
    </subcellularLocation>
</comment>
<protein>
    <recommendedName>
        <fullName evidence="9">Membrane fusion protein (MFP) family protein</fullName>
    </recommendedName>
</protein>
<evidence type="ECO:0000256" key="6">
    <source>
        <dbReference type="ARBA" id="ARBA00022692"/>
    </source>
</evidence>
<sequence>MSKSASTTPARSLQGLIISGVLITGIGFGGFLTWAASVPLASAVIAEGVVKVGSERKRIQHLEGGLVKRILVREGEMVRAGQILVTLDQTFAESEYLLLSQQLNALQVREAALLAAQTGQDALSFPKHLLEQADPIMQSRMRETEALFELDRSTLKGKLAILEQQSLQLGDQIRGMRAEVLAGEEQLALIEEELASLETLLQRRMTGKARSLELKREAARARGEIASLNTAIAEARTKQSEIELEREQSRQEYRYEAANELRELRGDMETLVQRLAASTNVLERVSLAAPVDGVVVDLAIHNIGEVVRPGDTLMEIVPARDELVIDARIRPLDVDKVSGRQAARARLSGYRQHEMPELQGTLEFVSADALFDEQSGQYYFEARIVMDNGANPLWGEETVKPGMPAEVYILTGESTPLQYFAEPLLTAFDKAWREQ</sequence>
<comment type="similarity">
    <text evidence="2 9">Belongs to the membrane fusion protein (MFP) (TC 8.A.1) family.</text>
</comment>
<evidence type="ECO:0000256" key="10">
    <source>
        <dbReference type="SAM" id="Coils"/>
    </source>
</evidence>
<dbReference type="RefSeq" id="WP_344802994.1">
    <property type="nucleotide sequence ID" value="NZ_BAABBO010000001.1"/>
</dbReference>
<feature type="coiled-coil region" evidence="10">
    <location>
        <begin position="180"/>
        <end position="252"/>
    </location>
</feature>
<keyword evidence="3 9" id="KW-0813">Transport</keyword>
<dbReference type="InterPro" id="IPR058781">
    <property type="entry name" value="HH_AprE-like"/>
</dbReference>
<keyword evidence="5 9" id="KW-0997">Cell inner membrane</keyword>
<evidence type="ECO:0000256" key="2">
    <source>
        <dbReference type="ARBA" id="ARBA00009477"/>
    </source>
</evidence>
<dbReference type="EMBL" id="BAABBO010000001">
    <property type="protein sequence ID" value="GAA3949030.1"/>
    <property type="molecule type" value="Genomic_DNA"/>
</dbReference>
<dbReference type="Gene3D" id="2.40.50.100">
    <property type="match status" value="1"/>
</dbReference>
<evidence type="ECO:0000313" key="13">
    <source>
        <dbReference type="EMBL" id="GAA3949030.1"/>
    </source>
</evidence>
<evidence type="ECO:0000256" key="4">
    <source>
        <dbReference type="ARBA" id="ARBA00022475"/>
    </source>
</evidence>
<reference evidence="14" key="1">
    <citation type="journal article" date="2019" name="Int. J. Syst. Evol. Microbiol.">
        <title>The Global Catalogue of Microorganisms (GCM) 10K type strain sequencing project: providing services to taxonomists for standard genome sequencing and annotation.</title>
        <authorList>
            <consortium name="The Broad Institute Genomics Platform"/>
            <consortium name="The Broad Institute Genome Sequencing Center for Infectious Disease"/>
            <person name="Wu L."/>
            <person name="Ma J."/>
        </authorList>
    </citation>
    <scope>NUCLEOTIDE SEQUENCE [LARGE SCALE GENOMIC DNA]</scope>
    <source>
        <strain evidence="14">JCM 17555</strain>
    </source>
</reference>
<keyword evidence="6 9" id="KW-0812">Transmembrane</keyword>
<dbReference type="Pfam" id="PF26002">
    <property type="entry name" value="Beta-barrel_AprE"/>
    <property type="match status" value="1"/>
</dbReference>
<evidence type="ECO:0000256" key="1">
    <source>
        <dbReference type="ARBA" id="ARBA00004377"/>
    </source>
</evidence>
<comment type="caution">
    <text evidence="13">The sequence shown here is derived from an EMBL/GenBank/DDBJ whole genome shotgun (WGS) entry which is preliminary data.</text>
</comment>
<organism evidence="13 14">
    <name type="scientific">Allohahella marinimesophila</name>
    <dbReference type="NCBI Taxonomy" id="1054972"/>
    <lineage>
        <taxon>Bacteria</taxon>
        <taxon>Pseudomonadati</taxon>
        <taxon>Pseudomonadota</taxon>
        <taxon>Gammaproteobacteria</taxon>
        <taxon>Oceanospirillales</taxon>
        <taxon>Hahellaceae</taxon>
        <taxon>Allohahella</taxon>
    </lineage>
</organism>
<dbReference type="SUPFAM" id="SSF111369">
    <property type="entry name" value="HlyD-like secretion proteins"/>
    <property type="match status" value="1"/>
</dbReference>
<dbReference type="NCBIfam" id="TIGR01843">
    <property type="entry name" value="type_I_hlyD"/>
    <property type="match status" value="1"/>
</dbReference>
<dbReference type="Gene3D" id="2.40.30.170">
    <property type="match status" value="1"/>
</dbReference>
<dbReference type="InterPro" id="IPR050739">
    <property type="entry name" value="MFP"/>
</dbReference>
<evidence type="ECO:0000256" key="5">
    <source>
        <dbReference type="ARBA" id="ARBA00022519"/>
    </source>
</evidence>
<evidence type="ECO:0000256" key="3">
    <source>
        <dbReference type="ARBA" id="ARBA00022448"/>
    </source>
</evidence>
<evidence type="ECO:0000259" key="12">
    <source>
        <dbReference type="Pfam" id="PF26002"/>
    </source>
</evidence>
<evidence type="ECO:0000256" key="7">
    <source>
        <dbReference type="ARBA" id="ARBA00022989"/>
    </source>
</evidence>
<evidence type="ECO:0000256" key="9">
    <source>
        <dbReference type="RuleBase" id="RU365093"/>
    </source>
</evidence>
<keyword evidence="4 9" id="KW-1003">Cell membrane</keyword>
<evidence type="ECO:0000256" key="8">
    <source>
        <dbReference type="ARBA" id="ARBA00023136"/>
    </source>
</evidence>
<keyword evidence="14" id="KW-1185">Reference proteome</keyword>
<keyword evidence="7 9" id="KW-1133">Transmembrane helix</keyword>
<name>A0ABP7NLL7_9GAMM</name>
<dbReference type="PANTHER" id="PTHR30386">
    <property type="entry name" value="MEMBRANE FUSION SUBUNIT OF EMRAB-TOLC MULTIDRUG EFFLUX PUMP"/>
    <property type="match status" value="1"/>
</dbReference>
<dbReference type="PRINTS" id="PR01490">
    <property type="entry name" value="RTXTOXIND"/>
</dbReference>
<dbReference type="Pfam" id="PF25994">
    <property type="entry name" value="HH_AprE"/>
    <property type="match status" value="1"/>
</dbReference>
<dbReference type="InterPro" id="IPR058982">
    <property type="entry name" value="Beta-barrel_AprE"/>
</dbReference>
<evidence type="ECO:0000259" key="11">
    <source>
        <dbReference type="Pfam" id="PF25994"/>
    </source>
</evidence>
<dbReference type="Proteomes" id="UP001501337">
    <property type="component" value="Unassembled WGS sequence"/>
</dbReference>
<feature type="domain" description="AprE-like long alpha-helical hairpin" evidence="11">
    <location>
        <begin position="92"/>
        <end position="280"/>
    </location>
</feature>
<evidence type="ECO:0000313" key="14">
    <source>
        <dbReference type="Proteomes" id="UP001501337"/>
    </source>
</evidence>
<accession>A0ABP7NLL7</accession>
<proteinExistence type="inferred from homology"/>
<dbReference type="InterPro" id="IPR010129">
    <property type="entry name" value="T1SS_HlyD"/>
</dbReference>
<gene>
    <name evidence="13" type="ORF">GCM10022278_05290</name>
</gene>
<feature type="transmembrane region" description="Helical" evidence="9">
    <location>
        <begin position="12"/>
        <end position="36"/>
    </location>
</feature>
<dbReference type="PANTHER" id="PTHR30386:SF17">
    <property type="entry name" value="ALKALINE PROTEASE SECRETION PROTEIN APRE"/>
    <property type="match status" value="1"/>
</dbReference>
<feature type="domain" description="AprE-like beta-barrel" evidence="12">
    <location>
        <begin position="323"/>
        <end position="412"/>
    </location>
</feature>
<keyword evidence="8 9" id="KW-0472">Membrane</keyword>
<keyword evidence="10" id="KW-0175">Coiled coil</keyword>